<reference evidence="6" key="1">
    <citation type="submission" date="2020-08" db="EMBL/GenBank/DDBJ databases">
        <title>Genome public.</title>
        <authorList>
            <person name="Liu C."/>
            <person name="Sun Q."/>
        </authorList>
    </citation>
    <scope>NUCLEOTIDE SEQUENCE</scope>
    <source>
        <strain evidence="6">NSJ-64</strain>
    </source>
</reference>
<keyword evidence="7" id="KW-1185">Reference proteome</keyword>
<dbReference type="InterPro" id="IPR023753">
    <property type="entry name" value="FAD/NAD-binding_dom"/>
</dbReference>
<sequence>MNYVIIGNSAAAIGAVEAIRCQDDQGKITIIASEPYHTYSRPLISYLLCGKTDLQRMRYRPESFYSDRQVTPLLGKTVSAIDPATKTVTLTDARVIPYDKLLVATGSVPFIPPMQGLDQVEKKYTFMTLDDANALEEALTPKSRVLILGAGLIGLKCAEGISNKCAHITVIDLADRILPSILDERGSQIVREHIEKQGIQFSLQNSVASFENGTAHLKNGESVPFDVLVIAVGVRPNTELVKNAGGKVNRGIVTDQYCLTCLPDVYAAGDCAESLDITTGSQRVLALLPNAYMQGECAGTNMAGGEKKYDHAIPMNAIGFFGLHIITAGCYEGEEYVDEKYGCYKKLVTKDGLLKGYILIGAIERAGIYTSLIRQKTPLDTIDFELIKEKPQLMAFSKIERLKQLGGVKG</sequence>
<proteinExistence type="predicted"/>
<keyword evidence="2" id="KW-0285">Flavoprotein</keyword>
<name>A0A926ES38_9FIRM</name>
<dbReference type="SUPFAM" id="SSF51905">
    <property type="entry name" value="FAD/NAD(P)-binding domain"/>
    <property type="match status" value="2"/>
</dbReference>
<feature type="domain" description="NADH-rubredoxin oxidoreductase C-terminal" evidence="5">
    <location>
        <begin position="314"/>
        <end position="377"/>
    </location>
</feature>
<dbReference type="InterPro" id="IPR041575">
    <property type="entry name" value="Rubredoxin_C"/>
</dbReference>
<evidence type="ECO:0000256" key="1">
    <source>
        <dbReference type="ARBA" id="ARBA00001974"/>
    </source>
</evidence>
<dbReference type="Pfam" id="PF18267">
    <property type="entry name" value="Rubredoxin_C"/>
    <property type="match status" value="1"/>
</dbReference>
<evidence type="ECO:0000256" key="2">
    <source>
        <dbReference type="ARBA" id="ARBA00022630"/>
    </source>
</evidence>
<dbReference type="InterPro" id="IPR016156">
    <property type="entry name" value="FAD/NAD-linked_Rdtase_dimer_sf"/>
</dbReference>
<dbReference type="PRINTS" id="PR00411">
    <property type="entry name" value="PNDRDTASEI"/>
</dbReference>
<dbReference type="Gene3D" id="3.50.50.60">
    <property type="entry name" value="FAD/NAD(P)-binding domain"/>
    <property type="match status" value="2"/>
</dbReference>
<dbReference type="InterPro" id="IPR050260">
    <property type="entry name" value="FAD-bd_OxRdtase"/>
</dbReference>
<evidence type="ECO:0000256" key="3">
    <source>
        <dbReference type="ARBA" id="ARBA00022827"/>
    </source>
</evidence>
<evidence type="ECO:0000259" key="4">
    <source>
        <dbReference type="Pfam" id="PF07992"/>
    </source>
</evidence>
<evidence type="ECO:0000259" key="5">
    <source>
        <dbReference type="Pfam" id="PF18267"/>
    </source>
</evidence>
<organism evidence="6 7">
    <name type="scientific">Youxingia wuxianensis</name>
    <dbReference type="NCBI Taxonomy" id="2763678"/>
    <lineage>
        <taxon>Bacteria</taxon>
        <taxon>Bacillati</taxon>
        <taxon>Bacillota</taxon>
        <taxon>Clostridia</taxon>
        <taxon>Eubacteriales</taxon>
        <taxon>Oscillospiraceae</taxon>
        <taxon>Youxingia</taxon>
    </lineage>
</organism>
<dbReference type="RefSeq" id="WP_262395271.1">
    <property type="nucleotide sequence ID" value="NZ_JACRTD010000005.1"/>
</dbReference>
<dbReference type="Proteomes" id="UP000623678">
    <property type="component" value="Unassembled WGS sequence"/>
</dbReference>
<dbReference type="EMBL" id="JACRTD010000005">
    <property type="protein sequence ID" value="MBC8585484.1"/>
    <property type="molecule type" value="Genomic_DNA"/>
</dbReference>
<protein>
    <submittedName>
        <fullName evidence="6">NAD(P)/FAD-dependent oxidoreductase</fullName>
    </submittedName>
</protein>
<evidence type="ECO:0000313" key="7">
    <source>
        <dbReference type="Proteomes" id="UP000623678"/>
    </source>
</evidence>
<evidence type="ECO:0000313" key="6">
    <source>
        <dbReference type="EMBL" id="MBC8585484.1"/>
    </source>
</evidence>
<dbReference type="Gene3D" id="3.30.390.30">
    <property type="match status" value="1"/>
</dbReference>
<accession>A0A926ES38</accession>
<keyword evidence="3" id="KW-0274">FAD</keyword>
<dbReference type="PANTHER" id="PTHR43429:SF3">
    <property type="entry name" value="NITRITE REDUCTASE [NAD(P)H]"/>
    <property type="match status" value="1"/>
</dbReference>
<comment type="cofactor">
    <cofactor evidence="1">
        <name>FAD</name>
        <dbReference type="ChEBI" id="CHEBI:57692"/>
    </cofactor>
</comment>
<dbReference type="PANTHER" id="PTHR43429">
    <property type="entry name" value="PYRIDINE NUCLEOTIDE-DISULFIDE OXIDOREDUCTASE DOMAIN-CONTAINING"/>
    <property type="match status" value="1"/>
</dbReference>
<comment type="caution">
    <text evidence="6">The sequence shown here is derived from an EMBL/GenBank/DDBJ whole genome shotgun (WGS) entry which is preliminary data.</text>
</comment>
<dbReference type="GO" id="GO:0016491">
    <property type="term" value="F:oxidoreductase activity"/>
    <property type="evidence" value="ECO:0007669"/>
    <property type="project" value="InterPro"/>
</dbReference>
<dbReference type="InterPro" id="IPR036188">
    <property type="entry name" value="FAD/NAD-bd_sf"/>
</dbReference>
<dbReference type="AlphaFoldDB" id="A0A926ES38"/>
<dbReference type="PRINTS" id="PR00368">
    <property type="entry name" value="FADPNR"/>
</dbReference>
<feature type="domain" description="FAD/NAD(P)-binding" evidence="4">
    <location>
        <begin position="2"/>
        <end position="295"/>
    </location>
</feature>
<dbReference type="Pfam" id="PF07992">
    <property type="entry name" value="Pyr_redox_2"/>
    <property type="match status" value="1"/>
</dbReference>
<gene>
    <name evidence="6" type="ORF">H8705_07805</name>
</gene>